<dbReference type="GO" id="GO:0015344">
    <property type="term" value="F:siderophore uptake transmembrane transporter activity"/>
    <property type="evidence" value="ECO:0007669"/>
    <property type="project" value="TreeGrafter"/>
</dbReference>
<evidence type="ECO:0000256" key="5">
    <source>
        <dbReference type="ARBA" id="ARBA00022729"/>
    </source>
</evidence>
<dbReference type="GO" id="GO:0044718">
    <property type="term" value="P:siderophore transmembrane transport"/>
    <property type="evidence" value="ECO:0007669"/>
    <property type="project" value="TreeGrafter"/>
</dbReference>
<keyword evidence="6 11" id="KW-0798">TonB box</keyword>
<name>A0A1B8U1C0_9FLAO</name>
<evidence type="ECO:0008006" key="17">
    <source>
        <dbReference type="Google" id="ProtNLM"/>
    </source>
</evidence>
<keyword evidence="9 10" id="KW-0998">Cell outer membrane</keyword>
<evidence type="ECO:0000256" key="10">
    <source>
        <dbReference type="PROSITE-ProRule" id="PRU01360"/>
    </source>
</evidence>
<proteinExistence type="inferred from homology"/>
<dbReference type="Gene3D" id="2.170.130.10">
    <property type="entry name" value="TonB-dependent receptor, plug domain"/>
    <property type="match status" value="1"/>
</dbReference>
<evidence type="ECO:0000256" key="8">
    <source>
        <dbReference type="ARBA" id="ARBA00023170"/>
    </source>
</evidence>
<keyword evidence="16" id="KW-1185">Reference proteome</keyword>
<evidence type="ECO:0000256" key="1">
    <source>
        <dbReference type="ARBA" id="ARBA00004571"/>
    </source>
</evidence>
<dbReference type="PROSITE" id="PS51257">
    <property type="entry name" value="PROKAR_LIPOPROTEIN"/>
    <property type="match status" value="1"/>
</dbReference>
<dbReference type="Pfam" id="PF00593">
    <property type="entry name" value="TonB_dep_Rec_b-barrel"/>
    <property type="match status" value="1"/>
</dbReference>
<organism evidence="15 16">
    <name type="scientific">Polaribacter reichenbachii</name>
    <dbReference type="NCBI Taxonomy" id="996801"/>
    <lineage>
        <taxon>Bacteria</taxon>
        <taxon>Pseudomonadati</taxon>
        <taxon>Bacteroidota</taxon>
        <taxon>Flavobacteriia</taxon>
        <taxon>Flavobacteriales</taxon>
        <taxon>Flavobacteriaceae</taxon>
    </lineage>
</organism>
<comment type="subcellular location">
    <subcellularLocation>
        <location evidence="1 10">Cell outer membrane</location>
        <topology evidence="1 10">Multi-pass membrane protein</topology>
    </subcellularLocation>
</comment>
<dbReference type="Proteomes" id="UP000092612">
    <property type="component" value="Unassembled WGS sequence"/>
</dbReference>
<dbReference type="Pfam" id="PF07715">
    <property type="entry name" value="Plug"/>
    <property type="match status" value="1"/>
</dbReference>
<gene>
    <name evidence="15" type="ORF">LPB301_08430</name>
</gene>
<reference evidence="16" key="1">
    <citation type="submission" date="2016-02" db="EMBL/GenBank/DDBJ databases">
        <title>Paenibacillus sp. LPB0068, isolated from Crassostrea gigas.</title>
        <authorList>
            <person name="Shin S.-K."/>
            <person name="Yi H."/>
        </authorList>
    </citation>
    <scope>NUCLEOTIDE SEQUENCE [LARGE SCALE GENOMIC DNA]</scope>
    <source>
        <strain evidence="16">KCTC 23969</strain>
    </source>
</reference>
<dbReference type="InterPro" id="IPR037066">
    <property type="entry name" value="Plug_dom_sf"/>
</dbReference>
<evidence type="ECO:0000256" key="7">
    <source>
        <dbReference type="ARBA" id="ARBA00023136"/>
    </source>
</evidence>
<dbReference type="InterPro" id="IPR039426">
    <property type="entry name" value="TonB-dep_rcpt-like"/>
</dbReference>
<evidence type="ECO:0000256" key="6">
    <source>
        <dbReference type="ARBA" id="ARBA00023077"/>
    </source>
</evidence>
<dbReference type="SUPFAM" id="SSF56935">
    <property type="entry name" value="Porins"/>
    <property type="match status" value="1"/>
</dbReference>
<dbReference type="KEGG" id="prn:BW723_13350"/>
<evidence type="ECO:0000256" key="4">
    <source>
        <dbReference type="ARBA" id="ARBA00022692"/>
    </source>
</evidence>
<sequence>MKLKQSLFVVFWFFVACNLQAQKDTIAIKLDAFSLSILKVKDFSKGYSRILISDSLAIKNIKSLTDVLRFNSFIYFKENGLGMVSSPSFRGTNASQTAVIWNGININSQLNGQTDFNIVSANSYDNVVVRSGGGSVLYGSGAIGGTVHLSNTITFKKETKNNLLLKYGSFNTQHLSYDFVKSDEKMYLNIGLGYNASNNDFKYLNSNLKNDNGAFYNYNFDVNYGYKIDAKNQLKFYNSSFFSKRDLSRTLNAPSNDSYKDISLKNLLEWSHFLSAKENITTRVAYLFDEFKYYDNKENLDNFSIGSTKIKIAQVDYNNAISRKVKINGILGFETAKAEGTSFFTHQRNIISSVFSLNHQLTNSLSYGIQFRKEFQKDFDAPFLYSLGVEQKINKNYTLSFNTSKNFRIPTFNDLYWNPGGNLDLKSENSYQFEIGNAINFKKFQFQLNGFFIKSKDLIQWIPNDSGVWSPVNVNETKNIGLEFSANYKTSFRNHSLVINANYSYTSAKDLETNTQLIYVPKNRANFLVDYNYKNFNVYYQSLINDEVTFLIDTIPAYSVSNVGFNYQLSAVKNKPNIGFKINNLYNSFYQNTLSRPMPGVNFQLTTNLNF</sequence>
<evidence type="ECO:0000256" key="9">
    <source>
        <dbReference type="ARBA" id="ARBA00023237"/>
    </source>
</evidence>
<dbReference type="InterPro" id="IPR036942">
    <property type="entry name" value="Beta-barrel_TonB_sf"/>
</dbReference>
<keyword evidence="3 10" id="KW-1134">Transmembrane beta strand</keyword>
<dbReference type="GO" id="GO:0009279">
    <property type="term" value="C:cell outer membrane"/>
    <property type="evidence" value="ECO:0007669"/>
    <property type="project" value="UniProtKB-SubCell"/>
</dbReference>
<keyword evidence="5 12" id="KW-0732">Signal</keyword>
<evidence type="ECO:0000313" key="15">
    <source>
        <dbReference type="EMBL" id="OBY65660.1"/>
    </source>
</evidence>
<evidence type="ECO:0000259" key="14">
    <source>
        <dbReference type="Pfam" id="PF07715"/>
    </source>
</evidence>
<evidence type="ECO:0000313" key="16">
    <source>
        <dbReference type="Proteomes" id="UP000092612"/>
    </source>
</evidence>
<dbReference type="PANTHER" id="PTHR30069">
    <property type="entry name" value="TONB-DEPENDENT OUTER MEMBRANE RECEPTOR"/>
    <property type="match status" value="1"/>
</dbReference>
<keyword evidence="8" id="KW-0675">Receptor</keyword>
<comment type="caution">
    <text evidence="15">The sequence shown here is derived from an EMBL/GenBank/DDBJ whole genome shotgun (WGS) entry which is preliminary data.</text>
</comment>
<keyword evidence="7 10" id="KW-0472">Membrane</keyword>
<feature type="domain" description="TonB-dependent receptor plug" evidence="14">
    <location>
        <begin position="59"/>
        <end position="146"/>
    </location>
</feature>
<dbReference type="PANTHER" id="PTHR30069:SF29">
    <property type="entry name" value="HEMOGLOBIN AND HEMOGLOBIN-HAPTOGLOBIN-BINDING PROTEIN 1-RELATED"/>
    <property type="match status" value="1"/>
</dbReference>
<feature type="signal peptide" evidence="12">
    <location>
        <begin position="1"/>
        <end position="21"/>
    </location>
</feature>
<dbReference type="PROSITE" id="PS52016">
    <property type="entry name" value="TONB_DEPENDENT_REC_3"/>
    <property type="match status" value="1"/>
</dbReference>
<evidence type="ECO:0000259" key="13">
    <source>
        <dbReference type="Pfam" id="PF00593"/>
    </source>
</evidence>
<evidence type="ECO:0000256" key="11">
    <source>
        <dbReference type="RuleBase" id="RU003357"/>
    </source>
</evidence>
<accession>A0A1B8U1C0</accession>
<dbReference type="OrthoDB" id="9762903at2"/>
<feature type="domain" description="TonB-dependent receptor-like beta-barrel" evidence="13">
    <location>
        <begin position="166"/>
        <end position="585"/>
    </location>
</feature>
<keyword evidence="2 10" id="KW-0813">Transport</keyword>
<dbReference type="InterPro" id="IPR012910">
    <property type="entry name" value="Plug_dom"/>
</dbReference>
<evidence type="ECO:0000256" key="2">
    <source>
        <dbReference type="ARBA" id="ARBA00022448"/>
    </source>
</evidence>
<dbReference type="EMBL" id="LSFL01000030">
    <property type="protein sequence ID" value="OBY65660.1"/>
    <property type="molecule type" value="Genomic_DNA"/>
</dbReference>
<feature type="chain" id="PRO_5008615877" description="TonB-dependent receptor" evidence="12">
    <location>
        <begin position="22"/>
        <end position="611"/>
    </location>
</feature>
<dbReference type="AlphaFoldDB" id="A0A1B8U1C0"/>
<dbReference type="RefSeq" id="WP_068360113.1">
    <property type="nucleotide sequence ID" value="NZ_CP019337.1"/>
</dbReference>
<protein>
    <recommendedName>
        <fullName evidence="17">TonB-dependent receptor</fullName>
    </recommendedName>
</protein>
<dbReference type="Gene3D" id="2.40.170.20">
    <property type="entry name" value="TonB-dependent receptor, beta-barrel domain"/>
    <property type="match status" value="1"/>
</dbReference>
<dbReference type="STRING" id="996801.BW723_13350"/>
<keyword evidence="4 10" id="KW-0812">Transmembrane</keyword>
<dbReference type="InterPro" id="IPR000531">
    <property type="entry name" value="Beta-barrel_TonB"/>
</dbReference>
<evidence type="ECO:0000256" key="3">
    <source>
        <dbReference type="ARBA" id="ARBA00022452"/>
    </source>
</evidence>
<evidence type="ECO:0000256" key="12">
    <source>
        <dbReference type="SAM" id="SignalP"/>
    </source>
</evidence>
<comment type="similarity">
    <text evidence="10 11">Belongs to the TonB-dependent receptor family.</text>
</comment>